<dbReference type="SUPFAM" id="SSF53335">
    <property type="entry name" value="S-adenosyl-L-methionine-dependent methyltransferases"/>
    <property type="match status" value="1"/>
</dbReference>
<dbReference type="InterPro" id="IPR001045">
    <property type="entry name" value="Spermi_synthase"/>
</dbReference>
<dbReference type="CDD" id="cd02440">
    <property type="entry name" value="AdoMet_MTases"/>
    <property type="match status" value="1"/>
</dbReference>
<dbReference type="PANTHER" id="PTHR11558:SF11">
    <property type="entry name" value="SPERMIDINE SYNTHASE"/>
    <property type="match status" value="1"/>
</dbReference>
<dbReference type="AlphaFoldDB" id="A0AA36GMQ8"/>
<accession>A0AA36GMQ8</accession>
<evidence type="ECO:0000313" key="2">
    <source>
        <dbReference type="Proteomes" id="UP001176961"/>
    </source>
</evidence>
<evidence type="ECO:0000313" key="1">
    <source>
        <dbReference type="EMBL" id="CAJ0594913.1"/>
    </source>
</evidence>
<keyword evidence="2" id="KW-1185">Reference proteome</keyword>
<name>A0AA36GMQ8_CYLNA</name>
<reference evidence="1" key="1">
    <citation type="submission" date="2023-07" db="EMBL/GenBank/DDBJ databases">
        <authorList>
            <consortium name="CYATHOMIX"/>
        </authorList>
    </citation>
    <scope>NUCLEOTIDE SEQUENCE</scope>
    <source>
        <strain evidence="1">N/A</strain>
    </source>
</reference>
<dbReference type="Gene3D" id="3.40.50.150">
    <property type="entry name" value="Vaccinia Virus protein VP39"/>
    <property type="match status" value="1"/>
</dbReference>
<dbReference type="Proteomes" id="UP001176961">
    <property type="component" value="Unassembled WGS sequence"/>
</dbReference>
<dbReference type="PANTHER" id="PTHR11558">
    <property type="entry name" value="SPERMIDINE/SPERMINE SYNTHASE"/>
    <property type="match status" value="1"/>
</dbReference>
<dbReference type="EMBL" id="CATQJL010000112">
    <property type="protein sequence ID" value="CAJ0594913.1"/>
    <property type="molecule type" value="Genomic_DNA"/>
</dbReference>
<gene>
    <name evidence="1" type="ORF">CYNAS_LOCUS6896</name>
</gene>
<proteinExistence type="predicted"/>
<protein>
    <recommendedName>
        <fullName evidence="3">Spermine synthase</fullName>
    </recommendedName>
</protein>
<organism evidence="1 2">
    <name type="scientific">Cylicocyclus nassatus</name>
    <name type="common">Nematode worm</name>
    <dbReference type="NCBI Taxonomy" id="53992"/>
    <lineage>
        <taxon>Eukaryota</taxon>
        <taxon>Metazoa</taxon>
        <taxon>Ecdysozoa</taxon>
        <taxon>Nematoda</taxon>
        <taxon>Chromadorea</taxon>
        <taxon>Rhabditida</taxon>
        <taxon>Rhabditina</taxon>
        <taxon>Rhabditomorpha</taxon>
        <taxon>Strongyloidea</taxon>
        <taxon>Strongylidae</taxon>
        <taxon>Cylicocyclus</taxon>
    </lineage>
</organism>
<dbReference type="GO" id="GO:0004766">
    <property type="term" value="F:spermidine synthase activity"/>
    <property type="evidence" value="ECO:0007669"/>
    <property type="project" value="TreeGrafter"/>
</dbReference>
<dbReference type="GO" id="GO:0005829">
    <property type="term" value="C:cytosol"/>
    <property type="evidence" value="ECO:0007669"/>
    <property type="project" value="TreeGrafter"/>
</dbReference>
<dbReference type="GO" id="GO:0008295">
    <property type="term" value="P:spermidine biosynthetic process"/>
    <property type="evidence" value="ECO:0007669"/>
    <property type="project" value="TreeGrafter"/>
</dbReference>
<dbReference type="Pfam" id="PF01564">
    <property type="entry name" value="Spermine_synth"/>
    <property type="match status" value="1"/>
</dbReference>
<dbReference type="InterPro" id="IPR029063">
    <property type="entry name" value="SAM-dependent_MTases_sf"/>
</dbReference>
<evidence type="ECO:0008006" key="3">
    <source>
        <dbReference type="Google" id="ProtNLM"/>
    </source>
</evidence>
<sequence>MTVEYNKSHSVLSTKEIVETFAKMYKDGRLLDVIVIEDGSHIRIIDKIISPPSLSERLRAVRFAVVKDGYHSYAVLSLPKQLTKEAIDTSQWRVDRTVLDQNLYYSMMIEALSLSDLVTFTHDCNARILSVGLGGGTINGFLHQGFPKINITVVEISRQMVNMARKWFGFVEDDYHRVVVSDGVKFIAEAVKKGNVFDAILLDACTSDPVEAIICPYEAFLNEDVLKSISYMLPKQGIFVVNALSKDMEVDDVYQILTIKFKAFFAYCNRLQSPFTFNQVIYCSHQPRAREPPVNLQQLLNKTLTQFNTVTIRY</sequence>
<comment type="caution">
    <text evidence="1">The sequence shown here is derived from an EMBL/GenBank/DDBJ whole genome shotgun (WGS) entry which is preliminary data.</text>
</comment>